<organism evidence="6 7">
    <name type="scientific">Rhynchospora breviuscula</name>
    <dbReference type="NCBI Taxonomy" id="2022672"/>
    <lineage>
        <taxon>Eukaryota</taxon>
        <taxon>Viridiplantae</taxon>
        <taxon>Streptophyta</taxon>
        <taxon>Embryophyta</taxon>
        <taxon>Tracheophyta</taxon>
        <taxon>Spermatophyta</taxon>
        <taxon>Magnoliopsida</taxon>
        <taxon>Liliopsida</taxon>
        <taxon>Poales</taxon>
        <taxon>Cyperaceae</taxon>
        <taxon>Cyperoideae</taxon>
        <taxon>Rhynchosporeae</taxon>
        <taxon>Rhynchospora</taxon>
    </lineage>
</organism>
<feature type="compositionally biased region" description="Basic and acidic residues" evidence="4">
    <location>
        <begin position="574"/>
        <end position="612"/>
    </location>
</feature>
<gene>
    <name evidence="6" type="ORF">LUZ63_006755</name>
</gene>
<dbReference type="AlphaFoldDB" id="A0A9Q0CQE9"/>
<evidence type="ECO:0000256" key="2">
    <source>
        <dbReference type="ARBA" id="ARBA00005407"/>
    </source>
</evidence>
<feature type="region of interest" description="Disordered" evidence="4">
    <location>
        <begin position="288"/>
        <end position="348"/>
    </location>
</feature>
<feature type="compositionally biased region" description="Basic and acidic residues" evidence="4">
    <location>
        <begin position="141"/>
        <end position="162"/>
    </location>
</feature>
<sequence>MAEVIDMSAGNLDRRRSPSGGDESPSNPLPPPPPGPPPRKRDREEPNLNPNPRSSSPSFQPPAPAPSRPDRFFRDRERDRDRDRERDRDRDRDRDYHRRRSPSHSPSPPPYSHRERRRSPPLRRPSPNYSPPPYYNNKRSRRDDGGFDRRRGSPREDRRYGHEFGGGRGGFGDDRPHGRFNRHSDWSDAGFGGYGDAPIATQREGLMTYKQFIQVLEDDILPAEAERRYQEYRNEYITTQKRAYFDLHKDEDWLKEKYHPTNLVSVIEKRNEQAKSLAKEFLSDLQNGTLDIGPEKIPTKPAEESDANSDESDSGGNRRRRTKAKDKDLSTAPRAHPASSEPRRIQLDIDRAQSLARKLDSEKRIEGNILAHLDKSEGGPMGPIIIIRGPSTVKGLEGIELLDTLLTYLWRVHGVDYYGMKESHEAKDLRHIRGEAKAGSDESASDWEKRLDSHWEERINGLDPLMMLSAKDKIEAVSGEVLDPLVRKIRDEKYGWKYGCGAKGCTKLFHAPEFVHKHLKLKHPELVVELTAKVREEIYFQNYMNDPNAPGGTPVMQQPAQQDRVRRKPPLANRLRDDRGGPRREEDRGNKRRPEGSPTREGDEAAEAKNGDEPMFDAFGARGPRGGAAPFLAEFPPPPILMPVPGAGPLGPFVPAPPEVAMRMMREQGGAPPFDSSNGGPPAIGGGGLGGRKAGMLGVPPVIGGSAPLIAMPPTFQHDPRRIRSYRDLDAPEDEVTVLDYRSL</sequence>
<dbReference type="InterPro" id="IPR039727">
    <property type="entry name" value="SE/Ars2"/>
</dbReference>
<dbReference type="OrthoDB" id="342064at2759"/>
<comment type="similarity">
    <text evidence="2">Belongs to the ARS2 family.</text>
</comment>
<dbReference type="InterPro" id="IPR007042">
    <property type="entry name" value="SERRATE/Ars2_C"/>
</dbReference>
<feature type="domain" description="C2H2-type" evidence="5">
    <location>
        <begin position="500"/>
        <end position="523"/>
    </location>
</feature>
<dbReference type="PROSITE" id="PS00028">
    <property type="entry name" value="ZINC_FINGER_C2H2_1"/>
    <property type="match status" value="1"/>
</dbReference>
<evidence type="ECO:0000313" key="7">
    <source>
        <dbReference type="Proteomes" id="UP001151287"/>
    </source>
</evidence>
<accession>A0A9Q0CQE9</accession>
<reference evidence="6" key="1">
    <citation type="journal article" date="2022" name="Cell">
        <title>Repeat-based holocentromeres influence genome architecture and karyotype evolution.</title>
        <authorList>
            <person name="Hofstatter P.G."/>
            <person name="Thangavel G."/>
            <person name="Lux T."/>
            <person name="Neumann P."/>
            <person name="Vondrak T."/>
            <person name="Novak P."/>
            <person name="Zhang M."/>
            <person name="Costa L."/>
            <person name="Castellani M."/>
            <person name="Scott A."/>
            <person name="Toegelov H."/>
            <person name="Fuchs J."/>
            <person name="Mata-Sucre Y."/>
            <person name="Dias Y."/>
            <person name="Vanzela A.L.L."/>
            <person name="Huettel B."/>
            <person name="Almeida C.C.S."/>
            <person name="Simkova H."/>
            <person name="Souza G."/>
            <person name="Pedrosa-Harand A."/>
            <person name="Macas J."/>
            <person name="Mayer K.F.X."/>
            <person name="Houben A."/>
            <person name="Marques A."/>
        </authorList>
    </citation>
    <scope>NUCLEOTIDE SEQUENCE</scope>
    <source>
        <strain evidence="6">RhyBre1mFocal</strain>
    </source>
</reference>
<keyword evidence="7" id="KW-1185">Reference proteome</keyword>
<dbReference type="Pfam" id="PF04959">
    <property type="entry name" value="ARS2"/>
    <property type="match status" value="1"/>
</dbReference>
<dbReference type="InterPro" id="IPR013087">
    <property type="entry name" value="Znf_C2H2_type"/>
</dbReference>
<keyword evidence="3" id="KW-0539">Nucleus</keyword>
<dbReference type="GO" id="GO:0031053">
    <property type="term" value="P:primary miRNA processing"/>
    <property type="evidence" value="ECO:0007669"/>
    <property type="project" value="TreeGrafter"/>
</dbReference>
<comment type="subcellular location">
    <subcellularLocation>
        <location evidence="1">Nucleus</location>
    </subcellularLocation>
</comment>
<dbReference type="EMBL" id="JAMQYH010000002">
    <property type="protein sequence ID" value="KAJ1698243.1"/>
    <property type="molecule type" value="Genomic_DNA"/>
</dbReference>
<dbReference type="PANTHER" id="PTHR13165">
    <property type="entry name" value="ARSENITE-RESISTANCE PROTEIN 2"/>
    <property type="match status" value="1"/>
</dbReference>
<feature type="compositionally biased region" description="Pro residues" evidence="4">
    <location>
        <begin position="27"/>
        <end position="37"/>
    </location>
</feature>
<proteinExistence type="inferred from homology"/>
<protein>
    <recommendedName>
        <fullName evidence="5">C2H2-type domain-containing protein</fullName>
    </recommendedName>
</protein>
<feature type="compositionally biased region" description="Acidic residues" evidence="4">
    <location>
        <begin position="304"/>
        <end position="313"/>
    </location>
</feature>
<evidence type="ECO:0000313" key="6">
    <source>
        <dbReference type="EMBL" id="KAJ1698243.1"/>
    </source>
</evidence>
<feature type="compositionally biased region" description="Pro residues" evidence="4">
    <location>
        <begin position="122"/>
        <end position="134"/>
    </location>
</feature>
<name>A0A9Q0CQE9_9POAL</name>
<feature type="compositionally biased region" description="Low complexity" evidence="4">
    <location>
        <begin position="47"/>
        <end position="58"/>
    </location>
</feature>
<dbReference type="InterPro" id="IPR021933">
    <property type="entry name" value="SERRATE/Ars2_N"/>
</dbReference>
<feature type="compositionally biased region" description="Basic and acidic residues" evidence="4">
    <location>
        <begin position="171"/>
        <end position="181"/>
    </location>
</feature>
<dbReference type="Pfam" id="PF12066">
    <property type="entry name" value="SERRATE_Ars2_N"/>
    <property type="match status" value="1"/>
</dbReference>
<feature type="region of interest" description="Disordered" evidence="4">
    <location>
        <begin position="545"/>
        <end position="618"/>
    </location>
</feature>
<evidence type="ECO:0000256" key="4">
    <source>
        <dbReference type="SAM" id="MobiDB-lite"/>
    </source>
</evidence>
<dbReference type="GO" id="GO:0016604">
    <property type="term" value="C:nuclear body"/>
    <property type="evidence" value="ECO:0007669"/>
    <property type="project" value="TreeGrafter"/>
</dbReference>
<dbReference type="PANTHER" id="PTHR13165:SF0">
    <property type="entry name" value="SERRATE RNA EFFECTOR MOLECULE HOMOLOG"/>
    <property type="match status" value="1"/>
</dbReference>
<evidence type="ECO:0000256" key="3">
    <source>
        <dbReference type="ARBA" id="ARBA00023242"/>
    </source>
</evidence>
<feature type="compositionally biased region" description="Basic and acidic residues" evidence="4">
    <location>
        <begin position="293"/>
        <end position="303"/>
    </location>
</feature>
<comment type="caution">
    <text evidence="6">The sequence shown here is derived from an EMBL/GenBank/DDBJ whole genome shotgun (WGS) entry which is preliminary data.</text>
</comment>
<evidence type="ECO:0000256" key="1">
    <source>
        <dbReference type="ARBA" id="ARBA00004123"/>
    </source>
</evidence>
<dbReference type="Proteomes" id="UP001151287">
    <property type="component" value="Unassembled WGS sequence"/>
</dbReference>
<evidence type="ECO:0000259" key="5">
    <source>
        <dbReference type="PROSITE" id="PS00028"/>
    </source>
</evidence>
<feature type="compositionally biased region" description="Basic and acidic residues" evidence="4">
    <location>
        <begin position="68"/>
        <end position="96"/>
    </location>
</feature>
<feature type="region of interest" description="Disordered" evidence="4">
    <location>
        <begin position="1"/>
        <end position="181"/>
    </location>
</feature>